<keyword evidence="3" id="KW-1185">Reference proteome</keyword>
<dbReference type="PANTHER" id="PTHR43798">
    <property type="entry name" value="MONOACYLGLYCEROL LIPASE"/>
    <property type="match status" value="1"/>
</dbReference>
<dbReference type="InterPro" id="IPR050266">
    <property type="entry name" value="AB_hydrolase_sf"/>
</dbReference>
<organism evidence="2 3">
    <name type="scientific">Coemansia erecta</name>
    <dbReference type="NCBI Taxonomy" id="147472"/>
    <lineage>
        <taxon>Eukaryota</taxon>
        <taxon>Fungi</taxon>
        <taxon>Fungi incertae sedis</taxon>
        <taxon>Zoopagomycota</taxon>
        <taxon>Kickxellomycotina</taxon>
        <taxon>Kickxellomycetes</taxon>
        <taxon>Kickxellales</taxon>
        <taxon>Kickxellaceae</taxon>
        <taxon>Coemansia</taxon>
    </lineage>
</organism>
<dbReference type="GO" id="GO:0047372">
    <property type="term" value="F:monoacylglycerol lipase activity"/>
    <property type="evidence" value="ECO:0007669"/>
    <property type="project" value="TreeGrafter"/>
</dbReference>
<feature type="non-terminal residue" evidence="2">
    <location>
        <position position="1"/>
    </location>
</feature>
<dbReference type="Gene3D" id="3.40.50.1820">
    <property type="entry name" value="alpha/beta hydrolase"/>
    <property type="match status" value="1"/>
</dbReference>
<dbReference type="OrthoDB" id="94039at2759"/>
<dbReference type="InterPro" id="IPR000073">
    <property type="entry name" value="AB_hydrolase_1"/>
</dbReference>
<dbReference type="GO" id="GO:0046464">
    <property type="term" value="P:acylglycerol catabolic process"/>
    <property type="evidence" value="ECO:0007669"/>
    <property type="project" value="TreeGrafter"/>
</dbReference>
<evidence type="ECO:0000259" key="1">
    <source>
        <dbReference type="Pfam" id="PF12697"/>
    </source>
</evidence>
<proteinExistence type="predicted"/>
<name>A0A9W7Y1C1_9FUNG</name>
<gene>
    <name evidence="2" type="ORF">LPJ53_003372</name>
</gene>
<dbReference type="GO" id="GO:0016020">
    <property type="term" value="C:membrane"/>
    <property type="evidence" value="ECO:0007669"/>
    <property type="project" value="TreeGrafter"/>
</dbReference>
<comment type="caution">
    <text evidence="2">The sequence shown here is derived from an EMBL/GenBank/DDBJ whole genome shotgun (WGS) entry which is preliminary data.</text>
</comment>
<dbReference type="Pfam" id="PF12697">
    <property type="entry name" value="Abhydrolase_6"/>
    <property type="match status" value="1"/>
</dbReference>
<dbReference type="AlphaFoldDB" id="A0A9W7Y1C1"/>
<sequence length="332" mass="37740">IFEGSRRGQKIVANIYSSPSTKTTSETKRLTVLLGHANGFHKEIWEPTLERLFSYQNSEWSIERAVALDGYNHGDSAIANRAMISAENYAPWFMHARDILSVTRQLEQQYGKTQKMVGIGHSWGAVSLLLSENISPLTFDSLIITDPVLHTKAAWHRDYVEKTMRRRWQWKNIDEAKAYFEPHPFFRMWDPRILDLFIHQGLEHTEEGLVLKCRPSNEAAVYAGAAYTSPFATRNLWRVQCPTAFLTGEKSQLSPREHIEKITAGMRDCTHAVMEGVGHLLVQEDPDRTGDQYAGLLDHLVPRMMGDQDARVFDPLVPGMDADPKTATSMQL</sequence>
<feature type="domain" description="AB hydrolase-1" evidence="1">
    <location>
        <begin position="32"/>
        <end position="289"/>
    </location>
</feature>
<dbReference type="Proteomes" id="UP001149813">
    <property type="component" value="Unassembled WGS sequence"/>
</dbReference>
<evidence type="ECO:0000313" key="2">
    <source>
        <dbReference type="EMBL" id="KAJ1722198.1"/>
    </source>
</evidence>
<dbReference type="EMBL" id="JANBOJ010000125">
    <property type="protein sequence ID" value="KAJ1722198.1"/>
    <property type="molecule type" value="Genomic_DNA"/>
</dbReference>
<dbReference type="PANTHER" id="PTHR43798:SF5">
    <property type="entry name" value="MONOACYLGLYCEROL LIPASE ABHD6"/>
    <property type="match status" value="1"/>
</dbReference>
<reference evidence="2" key="1">
    <citation type="submission" date="2022-07" db="EMBL/GenBank/DDBJ databases">
        <title>Phylogenomic reconstructions and comparative analyses of Kickxellomycotina fungi.</title>
        <authorList>
            <person name="Reynolds N.K."/>
            <person name="Stajich J.E."/>
            <person name="Barry K."/>
            <person name="Grigoriev I.V."/>
            <person name="Crous P."/>
            <person name="Smith M.E."/>
        </authorList>
    </citation>
    <scope>NUCLEOTIDE SEQUENCE</scope>
    <source>
        <strain evidence="2">NBRC 32514</strain>
    </source>
</reference>
<evidence type="ECO:0000313" key="3">
    <source>
        <dbReference type="Proteomes" id="UP001149813"/>
    </source>
</evidence>
<dbReference type="InterPro" id="IPR029058">
    <property type="entry name" value="AB_hydrolase_fold"/>
</dbReference>
<accession>A0A9W7Y1C1</accession>
<dbReference type="SUPFAM" id="SSF53474">
    <property type="entry name" value="alpha/beta-Hydrolases"/>
    <property type="match status" value="1"/>
</dbReference>
<protein>
    <recommendedName>
        <fullName evidence="1">AB hydrolase-1 domain-containing protein</fullName>
    </recommendedName>
</protein>